<proteinExistence type="predicted"/>
<feature type="region of interest" description="Disordered" evidence="1">
    <location>
        <begin position="29"/>
        <end position="62"/>
    </location>
</feature>
<reference evidence="2" key="1">
    <citation type="submission" date="2020-05" db="UniProtKB">
        <authorList>
            <consortium name="EnsemblMetazoa"/>
        </authorList>
    </citation>
    <scope>IDENTIFICATION</scope>
    <source>
        <strain evidence="2">TTRI</strain>
    </source>
</reference>
<sequence>MTIFINMATLSIADTQLLKLNEDLMVRHSHQQQQHQQRCKLHPQTCHRQQDQRKQRSERASSLALPHDSLLDFYDYQQKQCSSVALLPINANGGVARRHSSHYYPMLEETTQQKQHLKRETFSNISKAKSPTDMVDVKGLNGKQSSATVPSEPENIISINDQASVSTLI</sequence>
<evidence type="ECO:0000313" key="3">
    <source>
        <dbReference type="Proteomes" id="UP000078200"/>
    </source>
</evidence>
<dbReference type="EnsemblMetazoa" id="GAUT000363-RA">
    <property type="protein sequence ID" value="GAUT000363-PA"/>
    <property type="gene ID" value="GAUT000363"/>
</dbReference>
<protein>
    <submittedName>
        <fullName evidence="2">Uncharacterized protein</fullName>
    </submittedName>
</protein>
<dbReference type="Proteomes" id="UP000078200">
    <property type="component" value="Unassembled WGS sequence"/>
</dbReference>
<keyword evidence="3" id="KW-1185">Reference proteome</keyword>
<dbReference type="VEuPathDB" id="VectorBase:GAUT000363"/>
<dbReference type="STRING" id="7395.A0A1A9UD03"/>
<organism evidence="2 3">
    <name type="scientific">Glossina austeni</name>
    <name type="common">Savannah tsetse fly</name>
    <dbReference type="NCBI Taxonomy" id="7395"/>
    <lineage>
        <taxon>Eukaryota</taxon>
        <taxon>Metazoa</taxon>
        <taxon>Ecdysozoa</taxon>
        <taxon>Arthropoda</taxon>
        <taxon>Hexapoda</taxon>
        <taxon>Insecta</taxon>
        <taxon>Pterygota</taxon>
        <taxon>Neoptera</taxon>
        <taxon>Endopterygota</taxon>
        <taxon>Diptera</taxon>
        <taxon>Brachycera</taxon>
        <taxon>Muscomorpha</taxon>
        <taxon>Hippoboscoidea</taxon>
        <taxon>Glossinidae</taxon>
        <taxon>Glossina</taxon>
    </lineage>
</organism>
<evidence type="ECO:0000313" key="2">
    <source>
        <dbReference type="EnsemblMetazoa" id="GAUT000363-PA"/>
    </source>
</evidence>
<name>A0A1A9UD03_GLOAU</name>
<feature type="compositionally biased region" description="Basic and acidic residues" evidence="1">
    <location>
        <begin position="48"/>
        <end position="59"/>
    </location>
</feature>
<evidence type="ECO:0000256" key="1">
    <source>
        <dbReference type="SAM" id="MobiDB-lite"/>
    </source>
</evidence>
<accession>A0A1A9UD03</accession>
<dbReference type="AlphaFoldDB" id="A0A1A9UD03"/>